<dbReference type="InterPro" id="IPR050111">
    <property type="entry name" value="C-type_lectin/snaclec_domain"/>
</dbReference>
<feature type="chain" id="PRO_5042230755" description="C-type lectin domain-containing protein" evidence="1">
    <location>
        <begin position="19"/>
        <end position="225"/>
    </location>
</feature>
<evidence type="ECO:0000259" key="2">
    <source>
        <dbReference type="PROSITE" id="PS50041"/>
    </source>
</evidence>
<dbReference type="InterPro" id="IPR001304">
    <property type="entry name" value="C-type_lectin-like"/>
</dbReference>
<dbReference type="InterPro" id="IPR016187">
    <property type="entry name" value="CTDL_fold"/>
</dbReference>
<proteinExistence type="predicted"/>
<dbReference type="CDD" id="cd00037">
    <property type="entry name" value="CLECT"/>
    <property type="match status" value="1"/>
</dbReference>
<evidence type="ECO:0000313" key="3">
    <source>
        <dbReference type="EMBL" id="KAJ9593001.1"/>
    </source>
</evidence>
<feature type="signal peptide" evidence="1">
    <location>
        <begin position="1"/>
        <end position="18"/>
    </location>
</feature>
<reference evidence="3" key="2">
    <citation type="submission" date="2023-05" db="EMBL/GenBank/DDBJ databases">
        <authorList>
            <person name="Fouks B."/>
        </authorList>
    </citation>
    <scope>NUCLEOTIDE SEQUENCE</scope>
    <source>
        <strain evidence="3">Stay&amp;Tobe</strain>
        <tissue evidence="3">Testes</tissue>
    </source>
</reference>
<dbReference type="SUPFAM" id="SSF56436">
    <property type="entry name" value="C-type lectin-like"/>
    <property type="match status" value="1"/>
</dbReference>
<organism evidence="3 4">
    <name type="scientific">Diploptera punctata</name>
    <name type="common">Pacific beetle cockroach</name>
    <dbReference type="NCBI Taxonomy" id="6984"/>
    <lineage>
        <taxon>Eukaryota</taxon>
        <taxon>Metazoa</taxon>
        <taxon>Ecdysozoa</taxon>
        <taxon>Arthropoda</taxon>
        <taxon>Hexapoda</taxon>
        <taxon>Insecta</taxon>
        <taxon>Pterygota</taxon>
        <taxon>Neoptera</taxon>
        <taxon>Polyneoptera</taxon>
        <taxon>Dictyoptera</taxon>
        <taxon>Blattodea</taxon>
        <taxon>Blaberoidea</taxon>
        <taxon>Blaberidae</taxon>
        <taxon>Diplopterinae</taxon>
        <taxon>Diploptera</taxon>
    </lineage>
</organism>
<keyword evidence="1" id="KW-0732">Signal</keyword>
<dbReference type="PANTHER" id="PTHR22803">
    <property type="entry name" value="MANNOSE, PHOSPHOLIPASE, LECTIN RECEPTOR RELATED"/>
    <property type="match status" value="1"/>
</dbReference>
<dbReference type="Pfam" id="PF00059">
    <property type="entry name" value="Lectin_C"/>
    <property type="match status" value="1"/>
</dbReference>
<sequence>MFLTLFVLCVLCTLQIGALDCFSTKSTILKLSINNSQNATGHWNAKVQVGHRAGNKQGSPLDLKLEQAIISSERDDFVFITANFTVPPRSTLPNDYELVPGLGFYKLHTDLQSWHTARVICNKEGAHLAIINSYFEYSVMKMLFDRNPHITSEWTNPYAFVGVYDLPIPRTFVTIFGEPLNATGYSKWSPKEPNYDGNCVVVARDGLLHDTNCSEYFPFFCEQEL</sequence>
<dbReference type="SMART" id="SM00034">
    <property type="entry name" value="CLECT"/>
    <property type="match status" value="1"/>
</dbReference>
<gene>
    <name evidence="3" type="ORF">L9F63_015320</name>
</gene>
<protein>
    <recommendedName>
        <fullName evidence="2">C-type lectin domain-containing protein</fullName>
    </recommendedName>
</protein>
<dbReference type="Proteomes" id="UP001233999">
    <property type="component" value="Unassembled WGS sequence"/>
</dbReference>
<evidence type="ECO:0000256" key="1">
    <source>
        <dbReference type="SAM" id="SignalP"/>
    </source>
</evidence>
<feature type="domain" description="C-type lectin" evidence="2">
    <location>
        <begin position="105"/>
        <end position="222"/>
    </location>
</feature>
<reference evidence="3" key="1">
    <citation type="journal article" date="2023" name="IScience">
        <title>Live-bearing cockroach genome reveals convergent evolutionary mechanisms linked to viviparity in insects and beyond.</title>
        <authorList>
            <person name="Fouks B."/>
            <person name="Harrison M.C."/>
            <person name="Mikhailova A.A."/>
            <person name="Marchal E."/>
            <person name="English S."/>
            <person name="Carruthers M."/>
            <person name="Jennings E.C."/>
            <person name="Chiamaka E.L."/>
            <person name="Frigard R.A."/>
            <person name="Pippel M."/>
            <person name="Attardo G.M."/>
            <person name="Benoit J.B."/>
            <person name="Bornberg-Bauer E."/>
            <person name="Tobe S.S."/>
        </authorList>
    </citation>
    <scope>NUCLEOTIDE SEQUENCE</scope>
    <source>
        <strain evidence="3">Stay&amp;Tobe</strain>
    </source>
</reference>
<evidence type="ECO:0000313" key="4">
    <source>
        <dbReference type="Proteomes" id="UP001233999"/>
    </source>
</evidence>
<dbReference type="PROSITE" id="PS50041">
    <property type="entry name" value="C_TYPE_LECTIN_2"/>
    <property type="match status" value="1"/>
</dbReference>
<accession>A0AAD8A5U6</accession>
<name>A0AAD8A5U6_DIPPU</name>
<dbReference type="AlphaFoldDB" id="A0AAD8A5U6"/>
<keyword evidence="4" id="KW-1185">Reference proteome</keyword>
<dbReference type="EMBL" id="JASPKZ010003792">
    <property type="protein sequence ID" value="KAJ9593001.1"/>
    <property type="molecule type" value="Genomic_DNA"/>
</dbReference>
<comment type="caution">
    <text evidence="3">The sequence shown here is derived from an EMBL/GenBank/DDBJ whole genome shotgun (WGS) entry which is preliminary data.</text>
</comment>
<dbReference type="Gene3D" id="3.10.100.10">
    <property type="entry name" value="Mannose-Binding Protein A, subunit A"/>
    <property type="match status" value="1"/>
</dbReference>
<dbReference type="InterPro" id="IPR016186">
    <property type="entry name" value="C-type_lectin-like/link_sf"/>
</dbReference>